<keyword evidence="1" id="KW-0677">Repeat</keyword>
<dbReference type="Proteomes" id="UP000243579">
    <property type="component" value="Unassembled WGS sequence"/>
</dbReference>
<proteinExistence type="predicted"/>
<reference evidence="2 3" key="1">
    <citation type="journal article" date="2014" name="Genome Biol. Evol.">
        <title>The secreted proteins of Achlya hypogyna and Thraustotheca clavata identify the ancestral oomycete secretome and reveal gene acquisitions by horizontal gene transfer.</title>
        <authorList>
            <person name="Misner I."/>
            <person name="Blouin N."/>
            <person name="Leonard G."/>
            <person name="Richards T.A."/>
            <person name="Lane C.E."/>
        </authorList>
    </citation>
    <scope>NUCLEOTIDE SEQUENCE [LARGE SCALE GENOMIC DNA]</scope>
    <source>
        <strain evidence="2 3">ATCC 48635</strain>
    </source>
</reference>
<dbReference type="PANTHER" id="PTHR43215:SF14">
    <property type="entry name" value="RADIAL SPOKE HEAD 1 HOMOLOG"/>
    <property type="match status" value="1"/>
</dbReference>
<comment type="caution">
    <text evidence="2">The sequence shown here is derived from an EMBL/GenBank/DDBJ whole genome shotgun (WGS) entry which is preliminary data.</text>
</comment>
<dbReference type="InterPro" id="IPR003409">
    <property type="entry name" value="MORN"/>
</dbReference>
<evidence type="ECO:0000256" key="1">
    <source>
        <dbReference type="ARBA" id="ARBA00022737"/>
    </source>
</evidence>
<dbReference type="SUPFAM" id="SSF82185">
    <property type="entry name" value="Histone H3 K4-specific methyltransferase SET7/9 N-terminal domain"/>
    <property type="match status" value="3"/>
</dbReference>
<accession>A0A1V9ZR81</accession>
<organism evidence="2 3">
    <name type="scientific">Achlya hypogyna</name>
    <name type="common">Oomycete</name>
    <name type="synonym">Protoachlya hypogyna</name>
    <dbReference type="NCBI Taxonomy" id="1202772"/>
    <lineage>
        <taxon>Eukaryota</taxon>
        <taxon>Sar</taxon>
        <taxon>Stramenopiles</taxon>
        <taxon>Oomycota</taxon>
        <taxon>Saprolegniomycetes</taxon>
        <taxon>Saprolegniales</taxon>
        <taxon>Achlyaceae</taxon>
        <taxon>Achlya</taxon>
    </lineage>
</organism>
<dbReference type="STRING" id="1202772.A0A1V9ZR81"/>
<dbReference type="Gene3D" id="2.20.110.10">
    <property type="entry name" value="Histone H3 K4-specific methyltransferase SET7/9 N-terminal domain"/>
    <property type="match status" value="1"/>
</dbReference>
<protein>
    <submittedName>
        <fullName evidence="2">Uncharacterized protein</fullName>
    </submittedName>
</protein>
<evidence type="ECO:0000313" key="3">
    <source>
        <dbReference type="Proteomes" id="UP000243579"/>
    </source>
</evidence>
<name>A0A1V9ZR81_ACHHY</name>
<sequence length="707" mass="81356">MAAVSTKSRTGRKVLDTTTGKIVDELKEDSIRIRIFDPNNVDVATNPYQRITRANLRLRVVNRLFKCNAAYARDPFGMVLWPREWQLKMMPATMAEPWCYDIVQSDEPEPVDDAMDPRYEGHTVIKVSNVPKECMENDLRHWLLQGLLMDYDQINDAKFKLSVLEKKKDLLLDRLETVGTMAVSGNKSEQVDTRQKVTKAITAQQSDLEKQIIKTKESIKRWTRLLLSEPIELSYLKDGTEHRFVDTAIENDKEKYSWYADFKSLRGQELALMAINKRDWADLRLAATRPEPTVSLEEFDDPSREINMRMVRICRVKHGLGDYFVSDALPTDDDFHFSSIDAMYHGRWIDGKKHDPKALEYSNYGVFHGNYVYNVRRGYGSMVYGRGDEWTGDFDVPRSLYTLHEHPEPYPRPILNLQFQIGVEHGTGVLKFADGATYEGDMFNGKITGKGRYVSSTGVIEEGEFLEGLLHGQGCSEEGTFVHGVLEGYGTQTNQFNDVYRGSFRQGAKSGRGVLESHDESRLTAFWHNDMPSGRGDFVYHRAQGKVKGRHRHVDLDHATIGHVPFTTYGKSPIHMAHPMALAAKLLKQHSRQHKNQRRRSEREAQYKDDVERANLKMYYALLDDFYEDWADHIRELSHPDEPPSADKLLRLRQAKIDATRGKRVLASFPKYVQRVPLRLKDAITLGLMQHENAEEEARQHCREPTE</sequence>
<dbReference type="PANTHER" id="PTHR43215">
    <property type="entry name" value="RADIAL SPOKE HEAD 1 HOMOLOG"/>
    <property type="match status" value="1"/>
</dbReference>
<dbReference type="AlphaFoldDB" id="A0A1V9ZR81"/>
<dbReference type="OrthoDB" id="270720at2759"/>
<dbReference type="Pfam" id="PF02493">
    <property type="entry name" value="MORN"/>
    <property type="match status" value="7"/>
</dbReference>
<keyword evidence="3" id="KW-1185">Reference proteome</keyword>
<dbReference type="EMBL" id="JNBR01000029">
    <property type="protein sequence ID" value="OQS00552.1"/>
    <property type="molecule type" value="Genomic_DNA"/>
</dbReference>
<evidence type="ECO:0000313" key="2">
    <source>
        <dbReference type="EMBL" id="OQS00552.1"/>
    </source>
</evidence>
<gene>
    <name evidence="2" type="ORF">ACHHYP_03395</name>
</gene>
<dbReference type="SMART" id="SM00698">
    <property type="entry name" value="MORN"/>
    <property type="match status" value="3"/>
</dbReference>